<dbReference type="PANTHER" id="PTHR45902:SF3">
    <property type="entry name" value="G-PROTEIN COUPLED RECEPTORS FAMILY 2 PROFILE 2 DOMAIN-CONTAINING PROTEIN"/>
    <property type="match status" value="1"/>
</dbReference>
<evidence type="ECO:0000256" key="6">
    <source>
        <dbReference type="SAM" id="SignalP"/>
    </source>
</evidence>
<dbReference type="InterPro" id="IPR000832">
    <property type="entry name" value="GPCR_2_secretin-like"/>
</dbReference>
<dbReference type="GO" id="GO:0016020">
    <property type="term" value="C:membrane"/>
    <property type="evidence" value="ECO:0007669"/>
    <property type="project" value="UniProtKB-SubCell"/>
</dbReference>
<dbReference type="AlphaFoldDB" id="A0A224XG35"/>
<dbReference type="EMBL" id="GFTR01007648">
    <property type="protein sequence ID" value="JAW08778.1"/>
    <property type="molecule type" value="Transcribed_RNA"/>
</dbReference>
<dbReference type="PANTHER" id="PTHR45902">
    <property type="entry name" value="LATROPHILIN RECEPTOR-LIKE PROTEIN A"/>
    <property type="match status" value="1"/>
</dbReference>
<dbReference type="GO" id="GO:0004930">
    <property type="term" value="F:G protein-coupled receptor activity"/>
    <property type="evidence" value="ECO:0007669"/>
    <property type="project" value="InterPro"/>
</dbReference>
<feature type="chain" id="PRO_5012375176" evidence="6">
    <location>
        <begin position="28"/>
        <end position="658"/>
    </location>
</feature>
<evidence type="ECO:0000256" key="2">
    <source>
        <dbReference type="ARBA" id="ARBA00022692"/>
    </source>
</evidence>
<reference evidence="8" key="1">
    <citation type="journal article" date="2018" name="PLoS Negl. Trop. Dis.">
        <title>An insight into the salivary gland and fat body transcriptome of Panstrongylus lignarius (Hemiptera: Heteroptera), the main vector of Chagas disease in Peru.</title>
        <authorList>
            <person name="Nevoa J.C."/>
            <person name="Mendes M.T."/>
            <person name="da Silva M.V."/>
            <person name="Soares S.C."/>
            <person name="Oliveira C.J.F."/>
            <person name="Ribeiro J.M.C."/>
        </authorList>
    </citation>
    <scope>NUCLEOTIDE SEQUENCE</scope>
</reference>
<dbReference type="InterPro" id="IPR053231">
    <property type="entry name" value="GPCR_LN-TM7"/>
</dbReference>
<dbReference type="GO" id="GO:0007166">
    <property type="term" value="P:cell surface receptor signaling pathway"/>
    <property type="evidence" value="ECO:0007669"/>
    <property type="project" value="InterPro"/>
</dbReference>
<comment type="subcellular location">
    <subcellularLocation>
        <location evidence="1">Membrane</location>
        <topology evidence="1">Multi-pass membrane protein</topology>
    </subcellularLocation>
</comment>
<dbReference type="Gene3D" id="1.20.1070.10">
    <property type="entry name" value="Rhodopsin 7-helix transmembrane proteins"/>
    <property type="match status" value="1"/>
</dbReference>
<name>A0A224XG35_9HEMI</name>
<accession>A0A224XG35</accession>
<feature type="transmembrane region" description="Helical" evidence="5">
    <location>
        <begin position="426"/>
        <end position="447"/>
    </location>
</feature>
<organism evidence="8">
    <name type="scientific">Panstrongylus lignarius</name>
    <dbReference type="NCBI Taxonomy" id="156445"/>
    <lineage>
        <taxon>Eukaryota</taxon>
        <taxon>Metazoa</taxon>
        <taxon>Ecdysozoa</taxon>
        <taxon>Arthropoda</taxon>
        <taxon>Hexapoda</taxon>
        <taxon>Insecta</taxon>
        <taxon>Pterygota</taxon>
        <taxon>Neoptera</taxon>
        <taxon>Paraneoptera</taxon>
        <taxon>Hemiptera</taxon>
        <taxon>Heteroptera</taxon>
        <taxon>Panheteroptera</taxon>
        <taxon>Cimicomorpha</taxon>
        <taxon>Reduviidae</taxon>
        <taxon>Triatominae</taxon>
        <taxon>Panstrongylus</taxon>
    </lineage>
</organism>
<feature type="transmembrane region" description="Helical" evidence="5">
    <location>
        <begin position="560"/>
        <end position="582"/>
    </location>
</feature>
<proteinExistence type="predicted"/>
<evidence type="ECO:0000256" key="4">
    <source>
        <dbReference type="ARBA" id="ARBA00023136"/>
    </source>
</evidence>
<keyword evidence="3 5" id="KW-1133">Transmembrane helix</keyword>
<keyword evidence="4 5" id="KW-0472">Membrane</keyword>
<feature type="transmembrane region" description="Helical" evidence="5">
    <location>
        <begin position="468"/>
        <end position="490"/>
    </location>
</feature>
<dbReference type="Pfam" id="PF00002">
    <property type="entry name" value="7tm_2"/>
    <property type="match status" value="1"/>
</dbReference>
<sequence length="658" mass="75528">MEQLLIRHYVMLAAICWVWVLTGTAHAILEQYRSCGRRDYCQNRSIEFLYAPQNLSIDRFLRSQCYCDDECEMYDDCCIDRSLWPDQYNHHIDNIAKSLWTCRPIREDIGIYLVDGCTDDSDISSLCAREPVQDYHYALDMPVYSTLTGIYYANVYCAICHKDANHLQALKTVIQCNATDMTLQMLKEEGEYQPGLWTWRAGNRTCRLVADSLDQQGRRCVPSIDDCPNTWDNFIIRDKCHAYQQLVKNKVTVFKNPHCAICNGVDPSTLHCWQKFLYKDKGVDPSLFMIFDFNWDPNSCPLPKRVWDGLHGICREMPCNDPSCQMNEGCDNAINNTNCIEDFIRTDADILTLKIEGYLTVACFAVSIFCLTLHNIIFYTLPNQKNLPSRILSSLSWALIIAQTLFLFGISPIVTVPHSVCKGIAILIHFFFLSAFFWMNVMSIDIWHTFSKIALNTCNERSHPKYSFYAWGCSALITGFALLTDLTNFLPKVFRPYYGVLPGVCWFGNRIGLGIYLYAPLSFLLCMNALLFSITVCWFQKQAKNSEFAAASGRKEYTRLWLYVKLSTIMGLSWAFGMVAALAHRPKFWYPFILLNGLQGAFIFLMFDLKSNVLSLFFDRIGLKYFLKDAGKEGKIETRSTKISTSQNSRNSSLITKV</sequence>
<dbReference type="PROSITE" id="PS50261">
    <property type="entry name" value="G_PROTEIN_RECEP_F2_4"/>
    <property type="match status" value="1"/>
</dbReference>
<feature type="transmembrane region" description="Helical" evidence="5">
    <location>
        <begin position="358"/>
        <end position="379"/>
    </location>
</feature>
<feature type="transmembrane region" description="Helical" evidence="5">
    <location>
        <begin position="391"/>
        <end position="414"/>
    </location>
</feature>
<keyword evidence="2 5" id="KW-0812">Transmembrane</keyword>
<feature type="domain" description="G-protein coupled receptors family 2 profile 2" evidence="7">
    <location>
        <begin position="356"/>
        <end position="611"/>
    </location>
</feature>
<keyword evidence="6" id="KW-0732">Signal</keyword>
<evidence type="ECO:0000256" key="1">
    <source>
        <dbReference type="ARBA" id="ARBA00004141"/>
    </source>
</evidence>
<evidence type="ECO:0000256" key="5">
    <source>
        <dbReference type="SAM" id="Phobius"/>
    </source>
</evidence>
<protein>
    <submittedName>
        <fullName evidence="8">Putative class b secretin-like g-protein coupled receptor gprmth5</fullName>
    </submittedName>
</protein>
<evidence type="ECO:0000313" key="8">
    <source>
        <dbReference type="EMBL" id="JAW08778.1"/>
    </source>
</evidence>
<keyword evidence="8" id="KW-0675">Receptor</keyword>
<dbReference type="InterPro" id="IPR017981">
    <property type="entry name" value="GPCR_2-like_7TM"/>
</dbReference>
<feature type="transmembrane region" description="Helical" evidence="5">
    <location>
        <begin position="515"/>
        <end position="539"/>
    </location>
</feature>
<feature type="signal peptide" evidence="6">
    <location>
        <begin position="1"/>
        <end position="27"/>
    </location>
</feature>
<dbReference type="CDD" id="cd15039">
    <property type="entry name" value="7tmB3_Methuselah-like"/>
    <property type="match status" value="1"/>
</dbReference>
<evidence type="ECO:0000259" key="7">
    <source>
        <dbReference type="PROSITE" id="PS50261"/>
    </source>
</evidence>
<evidence type="ECO:0000256" key="3">
    <source>
        <dbReference type="ARBA" id="ARBA00022989"/>
    </source>
</evidence>
<feature type="transmembrane region" description="Helical" evidence="5">
    <location>
        <begin position="588"/>
        <end position="607"/>
    </location>
</feature>